<keyword evidence="8 16" id="KW-0238">DNA-binding</keyword>
<evidence type="ECO:0000256" key="8">
    <source>
        <dbReference type="ARBA" id="ARBA00023125"/>
    </source>
</evidence>
<keyword evidence="6 14" id="KW-0862">Zinc</keyword>
<keyword evidence="5" id="KW-0227">DNA damage</keyword>
<dbReference type="PROSITE" id="PS00374">
    <property type="entry name" value="MGMT"/>
    <property type="match status" value="1"/>
</dbReference>
<dbReference type="Proteomes" id="UP000322822">
    <property type="component" value="Chromosome 1"/>
</dbReference>
<evidence type="ECO:0000256" key="14">
    <source>
        <dbReference type="PIRSR" id="PIRSR000409-3"/>
    </source>
</evidence>
<keyword evidence="11" id="KW-0234">DNA repair</keyword>
<feature type="active site" description="Nucleophile; methyl group acceptor from either O6-methylguanine or O4-methylthymine" evidence="13">
    <location>
        <position position="343"/>
    </location>
</feature>
<keyword evidence="10" id="KW-0804">Transcription</keyword>
<feature type="binding site" evidence="14">
    <location>
        <position position="59"/>
    </location>
    <ligand>
        <name>Zn(2+)</name>
        <dbReference type="ChEBI" id="CHEBI:29105"/>
    </ligand>
</feature>
<evidence type="ECO:0000256" key="3">
    <source>
        <dbReference type="ARBA" id="ARBA00022679"/>
    </source>
</evidence>
<keyword evidence="9" id="KW-0010">Activator</keyword>
<feature type="domain" description="HTH araC/xylS-type" evidence="15">
    <location>
        <begin position="105"/>
        <end position="205"/>
    </location>
</feature>
<dbReference type="Gene3D" id="1.10.10.60">
    <property type="entry name" value="Homeodomain-like"/>
    <property type="match status" value="1"/>
</dbReference>
<protein>
    <submittedName>
        <fullName evidence="16">Bifunctional DNA-binding transcriptional regulator/O6-methylguanine-DNA methyltransferase Ada</fullName>
    </submittedName>
</protein>
<dbReference type="SUPFAM" id="SSF46689">
    <property type="entry name" value="Homeodomain-like"/>
    <property type="match status" value="1"/>
</dbReference>
<dbReference type="NCBIfam" id="TIGR00589">
    <property type="entry name" value="ogt"/>
    <property type="match status" value="1"/>
</dbReference>
<dbReference type="InterPro" id="IPR009057">
    <property type="entry name" value="Homeodomain-like_sf"/>
</dbReference>
<dbReference type="Gene3D" id="1.10.10.10">
    <property type="entry name" value="Winged helix-like DNA-binding domain superfamily/Winged helix DNA-binding domain"/>
    <property type="match status" value="1"/>
</dbReference>
<dbReference type="SUPFAM" id="SSF53155">
    <property type="entry name" value="Methylated DNA-protein cysteine methyltransferase domain"/>
    <property type="match status" value="1"/>
</dbReference>
<evidence type="ECO:0000256" key="11">
    <source>
        <dbReference type="ARBA" id="ARBA00023204"/>
    </source>
</evidence>
<dbReference type="GO" id="GO:0032259">
    <property type="term" value="P:methylation"/>
    <property type="evidence" value="ECO:0007669"/>
    <property type="project" value="UniProtKB-KW"/>
</dbReference>
<dbReference type="RefSeq" id="WP_150372205.1">
    <property type="nucleotide sequence ID" value="NZ_CP044065.1"/>
</dbReference>
<evidence type="ECO:0000256" key="7">
    <source>
        <dbReference type="ARBA" id="ARBA00023015"/>
    </source>
</evidence>
<evidence type="ECO:0000256" key="6">
    <source>
        <dbReference type="ARBA" id="ARBA00022833"/>
    </source>
</evidence>
<evidence type="ECO:0000256" key="1">
    <source>
        <dbReference type="ARBA" id="ARBA00001286"/>
    </source>
</evidence>
<comment type="catalytic activity">
    <reaction evidence="12">
        <text>a 6-O-methyl-2'-deoxyguanosine in DNA + L-cysteinyl-[protein] = S-methyl-L-cysteinyl-[protein] + a 2'-deoxyguanosine in DNA</text>
        <dbReference type="Rhea" id="RHEA:24000"/>
        <dbReference type="Rhea" id="RHEA-COMP:10131"/>
        <dbReference type="Rhea" id="RHEA-COMP:10132"/>
        <dbReference type="Rhea" id="RHEA-COMP:11367"/>
        <dbReference type="Rhea" id="RHEA-COMP:11368"/>
        <dbReference type="ChEBI" id="CHEBI:29950"/>
        <dbReference type="ChEBI" id="CHEBI:82612"/>
        <dbReference type="ChEBI" id="CHEBI:85445"/>
        <dbReference type="ChEBI" id="CHEBI:85448"/>
        <dbReference type="EC" id="2.1.1.63"/>
    </reaction>
</comment>
<sequence>MKSKPPDLTESIASIDCRSDLSATARDPRWQLVLKRDASVDGRFWCSVSTTGVYCRPSCPSRHARPEHVRIHDTLEEARATGCRPCRRCDPDGPTLRSRNARLVAEVCRMIEQRIDRDNAEPALATLAANVNRSTRYLHHLFKSLTGLTPKAYAAAHRAMKLRGSLEHSESVTESLYEAGFNSSGRFYENATRMLGMTPTSYRAGGKNEEIHFALGQCSLGAILVAASRKGIVSILLGDDAEALLQGLQDRFPQAHLIGADQEFEALVANVVGMIEQPAIDKNLPLDIRGTAFQQRVWQVLRKIPVGSTLSYAQVARLVGTDVSELDIASACAGNPLAVAIPCHRVVRTDGRFWGYAWGIDRKQALLDRERCTHVQS</sequence>
<gene>
    <name evidence="16" type="primary">ada</name>
    <name evidence="16" type="ORF">FOB72_09010</name>
</gene>
<dbReference type="SUPFAM" id="SSF46767">
    <property type="entry name" value="Methylated DNA-protein cysteine methyltransferase, C-terminal domain"/>
    <property type="match status" value="1"/>
</dbReference>
<dbReference type="OrthoDB" id="9802228at2"/>
<evidence type="ECO:0000256" key="10">
    <source>
        <dbReference type="ARBA" id="ARBA00023163"/>
    </source>
</evidence>
<dbReference type="GO" id="GO:0006281">
    <property type="term" value="P:DNA repair"/>
    <property type="evidence" value="ECO:0007669"/>
    <property type="project" value="UniProtKB-KW"/>
</dbReference>
<dbReference type="GO" id="GO:0003908">
    <property type="term" value="F:methylated-DNA-[protein]-cysteine S-methyltransferase activity"/>
    <property type="evidence" value="ECO:0007669"/>
    <property type="project" value="UniProtKB-EC"/>
</dbReference>
<dbReference type="AlphaFoldDB" id="A0A5P2H3S7"/>
<feature type="binding site" evidence="14">
    <location>
        <position position="86"/>
    </location>
    <ligand>
        <name>Zn(2+)</name>
        <dbReference type="ChEBI" id="CHEBI:29105"/>
    </ligand>
</feature>
<dbReference type="InterPro" id="IPR036388">
    <property type="entry name" value="WH-like_DNA-bd_sf"/>
</dbReference>
<dbReference type="GO" id="GO:0003700">
    <property type="term" value="F:DNA-binding transcription factor activity"/>
    <property type="evidence" value="ECO:0007669"/>
    <property type="project" value="InterPro"/>
</dbReference>
<feature type="binding site" evidence="14">
    <location>
        <position position="55"/>
    </location>
    <ligand>
        <name>Zn(2+)</name>
        <dbReference type="ChEBI" id="CHEBI:29105"/>
    </ligand>
</feature>
<evidence type="ECO:0000256" key="9">
    <source>
        <dbReference type="ARBA" id="ARBA00023159"/>
    </source>
</evidence>
<keyword evidence="3 16" id="KW-0808">Transferase</keyword>
<dbReference type="PIRSF" id="PIRSF000409">
    <property type="entry name" value="Ada"/>
    <property type="match status" value="1"/>
</dbReference>
<dbReference type="InterPro" id="IPR004026">
    <property type="entry name" value="Ada_DNA_repair_Zn-bd"/>
</dbReference>
<comment type="catalytic activity">
    <reaction evidence="1">
        <text>a 4-O-methyl-thymidine in DNA + L-cysteinyl-[protein] = a thymidine in DNA + S-methyl-L-cysteinyl-[protein]</text>
        <dbReference type="Rhea" id="RHEA:53428"/>
        <dbReference type="Rhea" id="RHEA-COMP:10131"/>
        <dbReference type="Rhea" id="RHEA-COMP:10132"/>
        <dbReference type="Rhea" id="RHEA-COMP:13555"/>
        <dbReference type="Rhea" id="RHEA-COMP:13556"/>
        <dbReference type="ChEBI" id="CHEBI:29950"/>
        <dbReference type="ChEBI" id="CHEBI:82612"/>
        <dbReference type="ChEBI" id="CHEBI:137386"/>
        <dbReference type="ChEBI" id="CHEBI:137387"/>
        <dbReference type="EC" id="2.1.1.63"/>
    </reaction>
</comment>
<dbReference type="Pfam" id="PF12833">
    <property type="entry name" value="HTH_18"/>
    <property type="match status" value="1"/>
</dbReference>
<reference evidence="16 17" key="1">
    <citation type="submission" date="2019-09" db="EMBL/GenBank/DDBJ databases">
        <title>FDA dAtabase for Regulatory Grade micrObial Sequences (FDA-ARGOS): Supporting development and validation of Infectious Disease Dx tests.</title>
        <authorList>
            <person name="Sciortino C."/>
            <person name="Tallon L."/>
            <person name="Sadzewicz L."/>
            <person name="Vavikolanu K."/>
            <person name="Mehta A."/>
            <person name="Aluvathingal J."/>
            <person name="Nadendla S."/>
            <person name="Nandy P."/>
            <person name="Geyer C."/>
            <person name="Yan Y."/>
            <person name="Sichtig H."/>
        </authorList>
    </citation>
    <scope>NUCLEOTIDE SEQUENCE [LARGE SCALE GENOMIC DNA]</scope>
    <source>
        <strain evidence="16 17">FDAARGOS_664</strain>
    </source>
</reference>
<organism evidence="16 17">
    <name type="scientific">Cupriavidus pauculus</name>
    <dbReference type="NCBI Taxonomy" id="82633"/>
    <lineage>
        <taxon>Bacteria</taxon>
        <taxon>Pseudomonadati</taxon>
        <taxon>Pseudomonadota</taxon>
        <taxon>Betaproteobacteria</taxon>
        <taxon>Burkholderiales</taxon>
        <taxon>Burkholderiaceae</taxon>
        <taxon>Cupriavidus</taxon>
    </lineage>
</organism>
<evidence type="ECO:0000256" key="5">
    <source>
        <dbReference type="ARBA" id="ARBA00022763"/>
    </source>
</evidence>
<dbReference type="InterPro" id="IPR014048">
    <property type="entry name" value="MethylDNA_cys_MeTrfase_DNA-bd"/>
</dbReference>
<dbReference type="SUPFAM" id="SSF57884">
    <property type="entry name" value="Ada DNA repair protein, N-terminal domain (N-Ada 10)"/>
    <property type="match status" value="1"/>
</dbReference>
<dbReference type="NCBIfam" id="NF011964">
    <property type="entry name" value="PRK15435.1"/>
    <property type="match status" value="1"/>
</dbReference>
<dbReference type="InterPro" id="IPR035451">
    <property type="entry name" value="Ada-like_dom_sf"/>
</dbReference>
<dbReference type="Gene3D" id="3.30.160.70">
    <property type="entry name" value="Methylated DNA-protein cysteine methyltransferase domain"/>
    <property type="match status" value="1"/>
</dbReference>
<evidence type="ECO:0000256" key="2">
    <source>
        <dbReference type="ARBA" id="ARBA00022603"/>
    </source>
</evidence>
<feature type="binding site" evidence="14">
    <location>
        <position position="89"/>
    </location>
    <ligand>
        <name>Zn(2+)</name>
        <dbReference type="ChEBI" id="CHEBI:29105"/>
    </ligand>
</feature>
<dbReference type="InterPro" id="IPR018060">
    <property type="entry name" value="HTH_AraC"/>
</dbReference>
<evidence type="ECO:0000256" key="13">
    <source>
        <dbReference type="PIRSR" id="PIRSR000409-1"/>
    </source>
</evidence>
<keyword evidence="2 16" id="KW-0489">Methyltransferase</keyword>
<dbReference type="PANTHER" id="PTHR10815">
    <property type="entry name" value="METHYLATED-DNA--PROTEIN-CYSTEINE METHYLTRANSFERASE"/>
    <property type="match status" value="1"/>
</dbReference>
<keyword evidence="7" id="KW-0805">Transcription regulation</keyword>
<dbReference type="InterPro" id="IPR001497">
    <property type="entry name" value="MethylDNA_cys_MeTrfase_AS"/>
</dbReference>
<dbReference type="EMBL" id="CP044065">
    <property type="protein sequence ID" value="QET02163.1"/>
    <property type="molecule type" value="Genomic_DNA"/>
</dbReference>
<dbReference type="Pfam" id="PF01035">
    <property type="entry name" value="DNA_binding_1"/>
    <property type="match status" value="1"/>
</dbReference>
<name>A0A5P2H3S7_9BURK</name>
<dbReference type="CDD" id="cd06445">
    <property type="entry name" value="ATase"/>
    <property type="match status" value="1"/>
</dbReference>
<dbReference type="Pfam" id="PF02805">
    <property type="entry name" value="Ada_Zn_binding"/>
    <property type="match status" value="1"/>
</dbReference>
<dbReference type="InterPro" id="IPR018062">
    <property type="entry name" value="HTH_AraC-typ_CS"/>
</dbReference>
<dbReference type="SMART" id="SM00342">
    <property type="entry name" value="HTH_ARAC"/>
    <property type="match status" value="1"/>
</dbReference>
<evidence type="ECO:0000313" key="17">
    <source>
        <dbReference type="Proteomes" id="UP000322822"/>
    </source>
</evidence>
<evidence type="ECO:0000256" key="4">
    <source>
        <dbReference type="ARBA" id="ARBA00022723"/>
    </source>
</evidence>
<comment type="cofactor">
    <cofactor evidence="14">
        <name>Zn(2+)</name>
        <dbReference type="ChEBI" id="CHEBI:29105"/>
    </cofactor>
    <text evidence="14">Binds 1 zinc ion per subunit.</text>
</comment>
<dbReference type="GO" id="GO:0043565">
    <property type="term" value="F:sequence-specific DNA binding"/>
    <property type="evidence" value="ECO:0007669"/>
    <property type="project" value="InterPro"/>
</dbReference>
<dbReference type="PROSITE" id="PS00041">
    <property type="entry name" value="HTH_ARAC_FAMILY_1"/>
    <property type="match status" value="1"/>
</dbReference>
<dbReference type="InterPro" id="IPR016221">
    <property type="entry name" value="Bifunct_regulatory_prot_Ada"/>
</dbReference>
<dbReference type="InterPro" id="IPR036217">
    <property type="entry name" value="MethylDNA_cys_MeTrfase_DNAb"/>
</dbReference>
<keyword evidence="4 14" id="KW-0479">Metal-binding</keyword>
<evidence type="ECO:0000259" key="15">
    <source>
        <dbReference type="PROSITE" id="PS01124"/>
    </source>
</evidence>
<dbReference type="PANTHER" id="PTHR10815:SF14">
    <property type="entry name" value="BIFUNCTIONAL TRANSCRIPTIONAL ACTIVATOR_DNA REPAIR ENZYME ADA"/>
    <property type="match status" value="1"/>
</dbReference>
<evidence type="ECO:0000256" key="12">
    <source>
        <dbReference type="ARBA" id="ARBA00049348"/>
    </source>
</evidence>
<dbReference type="PROSITE" id="PS01124">
    <property type="entry name" value="HTH_ARAC_FAMILY_2"/>
    <property type="match status" value="1"/>
</dbReference>
<accession>A0A5P2H3S7</accession>
<feature type="active site" description="Nucleophile; methyl group acceptor from methylphosphotriester" evidence="13">
    <location>
        <position position="55"/>
    </location>
</feature>
<dbReference type="InterPro" id="IPR036631">
    <property type="entry name" value="MGMT_N_sf"/>
</dbReference>
<proteinExistence type="predicted"/>
<evidence type="ECO:0000313" key="16">
    <source>
        <dbReference type="EMBL" id="QET02163.1"/>
    </source>
</evidence>
<dbReference type="GO" id="GO:0008270">
    <property type="term" value="F:zinc ion binding"/>
    <property type="evidence" value="ECO:0007669"/>
    <property type="project" value="InterPro"/>
</dbReference>
<dbReference type="Gene3D" id="3.40.10.10">
    <property type="entry name" value="DNA Methylphosphotriester Repair Domain"/>
    <property type="match status" value="1"/>
</dbReference>